<keyword evidence="2" id="KW-0472">Membrane</keyword>
<dbReference type="EMBL" id="KQ435851">
    <property type="protein sequence ID" value="KOX70712.1"/>
    <property type="molecule type" value="Genomic_DNA"/>
</dbReference>
<dbReference type="PANTHER" id="PTHR12335:SF4">
    <property type="entry name" value="TIPE HOMOLOG 1, ISOFORM B"/>
    <property type="match status" value="1"/>
</dbReference>
<dbReference type="PANTHER" id="PTHR12335">
    <property type="entry name" value="TIPE PROTEIN TEMPERATURE-INDUCED PARALYTIC E"/>
    <property type="match status" value="1"/>
</dbReference>
<sequence>METGRARDSLRSRSSLELPKETATDRLIVNASLLQINSKYSEELAQECLEWIKTITGENINTNGDMDNFFETLKDGVLLCKLVNDIKEGSVKKINKTSLAFKCMENINAFLEAARVLGVPAQETFQTVDLWERQNLNSVAGNYGKPSIGPKEADKNIRNFTEEQLRAGQGVISLQYGSNKGANQSEKFVEDKVTLSKDEAFVILGVGRVMRGSSSELLLEASCVQCQSDHHAGQHTARHQQQHQLGEKHDFQERELRHRKLLELGFGASRRRPPRRTCRQRFNFYATSALAFVATSGGAALLFLVPLYVDPAISTLAADFSPDPVICTTSRREELAGLFNCTWSSCREGCTSDVYRCTHIYVTYTPWSNASMKNDTGGRGGSANSSGAAHTSTTSVPTPGDVEAVLLVNIKGCGYPPIVDCENFTRELGYEGAKFPCHYSRVNGSIVMANYNREAQVTTIIHFFAAPFVVTLATSVALCVMHCDCRCSPPPRHSSRGIRRGRGNDLSDETQSSFVVFRKIKKKQIPRASSFKIFQLENPALSPRNYGFDQTESVSRRGFEAARTCTFTCTQANAHGIGQTGAPYLLEGD</sequence>
<protein>
    <submittedName>
        <fullName evidence="4">Myophilin</fullName>
    </submittedName>
</protein>
<dbReference type="InterPro" id="IPR036872">
    <property type="entry name" value="CH_dom_sf"/>
</dbReference>
<dbReference type="Pfam" id="PF16972">
    <property type="entry name" value="TipE"/>
    <property type="match status" value="2"/>
</dbReference>
<gene>
    <name evidence="4" type="ORF">WN51_02136</name>
</gene>
<feature type="domain" description="Calponin-homology (CH)" evidence="3">
    <location>
        <begin position="42"/>
        <end position="150"/>
    </location>
</feature>
<proteinExistence type="predicted"/>
<organism evidence="4 5">
    <name type="scientific">Melipona quadrifasciata</name>
    <dbReference type="NCBI Taxonomy" id="166423"/>
    <lineage>
        <taxon>Eukaryota</taxon>
        <taxon>Metazoa</taxon>
        <taxon>Ecdysozoa</taxon>
        <taxon>Arthropoda</taxon>
        <taxon>Hexapoda</taxon>
        <taxon>Insecta</taxon>
        <taxon>Pterygota</taxon>
        <taxon>Neoptera</taxon>
        <taxon>Endopterygota</taxon>
        <taxon>Hymenoptera</taxon>
        <taxon>Apocrita</taxon>
        <taxon>Aculeata</taxon>
        <taxon>Apoidea</taxon>
        <taxon>Anthophila</taxon>
        <taxon>Apidae</taxon>
        <taxon>Melipona</taxon>
    </lineage>
</organism>
<dbReference type="Proteomes" id="UP000053105">
    <property type="component" value="Unassembled WGS sequence"/>
</dbReference>
<dbReference type="Pfam" id="PF00402">
    <property type="entry name" value="Calponin"/>
    <property type="match status" value="1"/>
</dbReference>
<accession>A0A0N0BDP1</accession>
<dbReference type="SUPFAM" id="SSF47576">
    <property type="entry name" value="Calponin-homology domain, CH-domain"/>
    <property type="match status" value="1"/>
</dbReference>
<evidence type="ECO:0000313" key="4">
    <source>
        <dbReference type="EMBL" id="KOX70712.1"/>
    </source>
</evidence>
<dbReference type="Pfam" id="PF00307">
    <property type="entry name" value="CH"/>
    <property type="match status" value="1"/>
</dbReference>
<keyword evidence="5" id="KW-1185">Reference proteome</keyword>
<reference evidence="4 5" key="1">
    <citation type="submission" date="2015-07" db="EMBL/GenBank/DDBJ databases">
        <title>The genome of Melipona quadrifasciata.</title>
        <authorList>
            <person name="Pan H."/>
            <person name="Kapheim K."/>
        </authorList>
    </citation>
    <scope>NUCLEOTIDE SEQUENCE [LARGE SCALE GENOMIC DNA]</scope>
    <source>
        <strain evidence="4">0111107301</strain>
        <tissue evidence="4">Whole body</tissue>
    </source>
</reference>
<dbReference type="FunFam" id="1.10.418.10:FF:000075">
    <property type="entry name" value="Transgelin"/>
    <property type="match status" value="1"/>
</dbReference>
<feature type="transmembrane region" description="Helical" evidence="2">
    <location>
        <begin position="282"/>
        <end position="309"/>
    </location>
</feature>
<dbReference type="AlphaFoldDB" id="A0A0N0BDP1"/>
<name>A0A0N0BDP1_9HYME</name>
<dbReference type="GO" id="GO:0002028">
    <property type="term" value="P:regulation of sodium ion transport"/>
    <property type="evidence" value="ECO:0007669"/>
    <property type="project" value="TreeGrafter"/>
</dbReference>
<evidence type="ECO:0000256" key="1">
    <source>
        <dbReference type="SAM" id="MobiDB-lite"/>
    </source>
</evidence>
<dbReference type="OrthoDB" id="6350671at2759"/>
<dbReference type="InterPro" id="IPR001715">
    <property type="entry name" value="CH_dom"/>
</dbReference>
<dbReference type="STRING" id="166423.A0A0N0BDP1"/>
<evidence type="ECO:0000256" key="2">
    <source>
        <dbReference type="SAM" id="Phobius"/>
    </source>
</evidence>
<dbReference type="PROSITE" id="PS50021">
    <property type="entry name" value="CH"/>
    <property type="match status" value="1"/>
</dbReference>
<keyword evidence="2" id="KW-0812">Transmembrane</keyword>
<keyword evidence="2" id="KW-1133">Transmembrane helix</keyword>
<feature type="region of interest" description="Disordered" evidence="1">
    <location>
        <begin position="375"/>
        <end position="396"/>
    </location>
</feature>
<dbReference type="InterPro" id="IPR031578">
    <property type="entry name" value="TipE"/>
</dbReference>
<dbReference type="PRINTS" id="PR00888">
    <property type="entry name" value="SM22CALPONIN"/>
</dbReference>
<dbReference type="GO" id="GO:0005886">
    <property type="term" value="C:plasma membrane"/>
    <property type="evidence" value="ECO:0007669"/>
    <property type="project" value="TreeGrafter"/>
</dbReference>
<dbReference type="InterPro" id="IPR000557">
    <property type="entry name" value="Calponin_repeat"/>
</dbReference>
<feature type="compositionally biased region" description="Low complexity" evidence="1">
    <location>
        <begin position="382"/>
        <end position="395"/>
    </location>
</feature>
<dbReference type="InterPro" id="IPR003096">
    <property type="entry name" value="SM22_calponin"/>
</dbReference>
<evidence type="ECO:0000259" key="3">
    <source>
        <dbReference type="PROSITE" id="PS50021"/>
    </source>
</evidence>
<dbReference type="GO" id="GO:0017080">
    <property type="term" value="F:sodium channel regulator activity"/>
    <property type="evidence" value="ECO:0007669"/>
    <property type="project" value="TreeGrafter"/>
</dbReference>
<dbReference type="Gene3D" id="1.10.418.10">
    <property type="entry name" value="Calponin-like domain"/>
    <property type="match status" value="1"/>
</dbReference>
<evidence type="ECO:0000313" key="5">
    <source>
        <dbReference type="Proteomes" id="UP000053105"/>
    </source>
</evidence>
<dbReference type="SMART" id="SM00033">
    <property type="entry name" value="CH"/>
    <property type="match status" value="1"/>
</dbReference>